<protein>
    <submittedName>
        <fullName evidence="1">Phytoene dehydrogenase and related proteins</fullName>
    </submittedName>
</protein>
<dbReference type="EMBL" id="CADCUJ010000052">
    <property type="protein sequence ID" value="CAA9347400.1"/>
    <property type="molecule type" value="Genomic_DNA"/>
</dbReference>
<name>A0A6J4M6L9_9ACTN</name>
<dbReference type="SUPFAM" id="SSF51905">
    <property type="entry name" value="FAD/NAD(P)-binding domain"/>
    <property type="match status" value="1"/>
</dbReference>
<dbReference type="AlphaFoldDB" id="A0A6J4M6L9"/>
<organism evidence="1">
    <name type="scientific">uncultured Nocardioidaceae bacterium</name>
    <dbReference type="NCBI Taxonomy" id="253824"/>
    <lineage>
        <taxon>Bacteria</taxon>
        <taxon>Bacillati</taxon>
        <taxon>Actinomycetota</taxon>
        <taxon>Actinomycetes</taxon>
        <taxon>Propionibacteriales</taxon>
        <taxon>Nocardioidaceae</taxon>
        <taxon>environmental samples</taxon>
    </lineage>
</organism>
<proteinExistence type="predicted"/>
<gene>
    <name evidence="1" type="ORF">AVDCRST_MAG72-1206</name>
</gene>
<dbReference type="PANTHER" id="PTHR10668:SF105">
    <property type="entry name" value="DEHYDROGENASE-RELATED"/>
    <property type="match status" value="1"/>
</dbReference>
<evidence type="ECO:0000313" key="1">
    <source>
        <dbReference type="EMBL" id="CAA9347400.1"/>
    </source>
</evidence>
<dbReference type="Gene3D" id="3.50.50.60">
    <property type="entry name" value="FAD/NAD(P)-binding domain"/>
    <property type="match status" value="2"/>
</dbReference>
<accession>A0A6J4M6L9</accession>
<reference evidence="1" key="1">
    <citation type="submission" date="2020-02" db="EMBL/GenBank/DDBJ databases">
        <authorList>
            <person name="Meier V. D."/>
        </authorList>
    </citation>
    <scope>NUCLEOTIDE SEQUENCE</scope>
    <source>
        <strain evidence="1">AVDCRST_MAG72</strain>
    </source>
</reference>
<dbReference type="PANTHER" id="PTHR10668">
    <property type="entry name" value="PHYTOENE DEHYDROGENASE"/>
    <property type="match status" value="1"/>
</dbReference>
<dbReference type="Pfam" id="PF13450">
    <property type="entry name" value="NAD_binding_8"/>
    <property type="match status" value="1"/>
</dbReference>
<dbReference type="InterPro" id="IPR036188">
    <property type="entry name" value="FAD/NAD-bd_sf"/>
</dbReference>
<sequence>MRPADLRGRDAVVVGSGPNGLSAAITLATAGHSVTVLEAADTLGGGSRSAELTLPGFVHDVCSTVHALALASPALRDLPLAEHGLTLVQPDVPLAHPFDDGSAAVLHRSVEETAAALDSDRDGRAYERLLGPLVRHSDGLMHEVLGPLRPPRHPITMGRFGLVGLRSAIGLGSSRFDGQRGAALLAGNAAHSIMRLDQLPTAAVALVLMTSAHAVGWPFAQGGSQRVVDAMTSYLRSLGGELVTGHRVESIEELDAARVVVLDVTPRQLLSIAGDRLSRGYRRGLRRFRYGPGVFKLDWALDGPIPWRADEVRRAGTVHLGGTAEELARSEDDVNRGRVPEHPFVLLTQPTVCDPTRAPEGKHVGWAYCHVPHGSDEDMTARIEAQVERFAPGFRDLIVGRASMSAPEMERYNPNYVGGDINGGVQDLRQLFTRPMLRAVPYSTSDPRVFICSSSTPPGGGVHGMSGYFAAQAALRRLAKGSG</sequence>